<name>A0A4S8I8Q1_MUSBA</name>
<feature type="transmembrane region" description="Helical" evidence="1">
    <location>
        <begin position="20"/>
        <end position="41"/>
    </location>
</feature>
<reference evidence="2 3" key="1">
    <citation type="journal article" date="2019" name="Nat. Plants">
        <title>Genome sequencing of Musa balbisiana reveals subgenome evolution and function divergence in polyploid bananas.</title>
        <authorList>
            <person name="Yao X."/>
        </authorList>
    </citation>
    <scope>NUCLEOTIDE SEQUENCE [LARGE SCALE GENOMIC DNA]</scope>
    <source>
        <strain evidence="3">cv. DH-PKW</strain>
        <tissue evidence="2">Leaves</tissue>
    </source>
</reference>
<keyword evidence="3" id="KW-1185">Reference proteome</keyword>
<organism evidence="2 3">
    <name type="scientific">Musa balbisiana</name>
    <name type="common">Banana</name>
    <dbReference type="NCBI Taxonomy" id="52838"/>
    <lineage>
        <taxon>Eukaryota</taxon>
        <taxon>Viridiplantae</taxon>
        <taxon>Streptophyta</taxon>
        <taxon>Embryophyta</taxon>
        <taxon>Tracheophyta</taxon>
        <taxon>Spermatophyta</taxon>
        <taxon>Magnoliopsida</taxon>
        <taxon>Liliopsida</taxon>
        <taxon>Zingiberales</taxon>
        <taxon>Musaceae</taxon>
        <taxon>Musa</taxon>
    </lineage>
</organism>
<keyword evidence="1" id="KW-1133">Transmembrane helix</keyword>
<keyword evidence="1" id="KW-0472">Membrane</keyword>
<gene>
    <name evidence="2" type="ORF">C4D60_Mb02t06450</name>
</gene>
<dbReference type="EMBL" id="PYDT01000011">
    <property type="protein sequence ID" value="THU44347.1"/>
    <property type="molecule type" value="Genomic_DNA"/>
</dbReference>
<proteinExistence type="predicted"/>
<protein>
    <submittedName>
        <fullName evidence="2">Uncharacterized protein</fullName>
    </submittedName>
</protein>
<evidence type="ECO:0000313" key="3">
    <source>
        <dbReference type="Proteomes" id="UP000317650"/>
    </source>
</evidence>
<sequence length="170" mass="17885">MPACSNSSARNFSISKISSVIFLATIAASSFSFISLANLLASFNSSRVWVFSCSAEANCSLALFKSSSMASNFACSSEPFEVRFGVVLFLISGLDSADFGDRSSKERDFGTGEDGFATDGDTFGTGEDGFCAGEGEPESDLVDPFLGTLLTLGVADVVLPFEASDRPDLR</sequence>
<evidence type="ECO:0000256" key="1">
    <source>
        <dbReference type="SAM" id="Phobius"/>
    </source>
</evidence>
<keyword evidence="1" id="KW-0812">Transmembrane</keyword>
<dbReference type="Proteomes" id="UP000317650">
    <property type="component" value="Chromosome 2"/>
</dbReference>
<dbReference type="AlphaFoldDB" id="A0A4S8I8Q1"/>
<accession>A0A4S8I8Q1</accession>
<comment type="caution">
    <text evidence="2">The sequence shown here is derived from an EMBL/GenBank/DDBJ whole genome shotgun (WGS) entry which is preliminary data.</text>
</comment>
<evidence type="ECO:0000313" key="2">
    <source>
        <dbReference type="EMBL" id="THU44347.1"/>
    </source>
</evidence>